<proteinExistence type="inferred from homology"/>
<feature type="chain" id="PRO_5038094007" evidence="2">
    <location>
        <begin position="27"/>
        <end position="422"/>
    </location>
</feature>
<comment type="caution">
    <text evidence="3">The sequence shown here is derived from an EMBL/GenBank/DDBJ whole genome shotgun (WGS) entry which is preliminary data.</text>
</comment>
<dbReference type="RefSeq" id="WP_196992717.1">
    <property type="nucleotide sequence ID" value="NZ_JADWYR010000003.1"/>
</dbReference>
<name>A0A931MDD5_9BACT</name>
<dbReference type="PANTHER" id="PTHR30203:SF23">
    <property type="entry name" value="OUTER MEMBRANE EFFLUX PROTEIN"/>
    <property type="match status" value="1"/>
</dbReference>
<gene>
    <name evidence="3" type="ORF">I5907_20480</name>
</gene>
<dbReference type="AlphaFoldDB" id="A0A931MDD5"/>
<keyword evidence="4" id="KW-1185">Reference proteome</keyword>
<comment type="similarity">
    <text evidence="1">Belongs to the outer membrane factor (OMF) (TC 1.B.17) family.</text>
</comment>
<dbReference type="PANTHER" id="PTHR30203">
    <property type="entry name" value="OUTER MEMBRANE CATION EFFLUX PROTEIN"/>
    <property type="match status" value="1"/>
</dbReference>
<dbReference type="InterPro" id="IPR010131">
    <property type="entry name" value="MdtP/NodT-like"/>
</dbReference>
<evidence type="ECO:0000313" key="3">
    <source>
        <dbReference type="EMBL" id="MBG9378621.1"/>
    </source>
</evidence>
<dbReference type="InterPro" id="IPR003423">
    <property type="entry name" value="OMP_efflux"/>
</dbReference>
<dbReference type="Pfam" id="PF02321">
    <property type="entry name" value="OEP"/>
    <property type="match status" value="1"/>
</dbReference>
<dbReference type="GO" id="GO:0015562">
    <property type="term" value="F:efflux transmembrane transporter activity"/>
    <property type="evidence" value="ECO:0007669"/>
    <property type="project" value="InterPro"/>
</dbReference>
<evidence type="ECO:0000256" key="2">
    <source>
        <dbReference type="SAM" id="SignalP"/>
    </source>
</evidence>
<dbReference type="Proteomes" id="UP000628448">
    <property type="component" value="Unassembled WGS sequence"/>
</dbReference>
<accession>A0A931MDD5</accession>
<dbReference type="Gene3D" id="1.20.1600.10">
    <property type="entry name" value="Outer membrane efflux proteins (OEP)"/>
    <property type="match status" value="1"/>
</dbReference>
<keyword evidence="2" id="KW-0732">Signal</keyword>
<organism evidence="3 4">
    <name type="scientific">Panacibacter microcysteis</name>
    <dbReference type="NCBI Taxonomy" id="2793269"/>
    <lineage>
        <taxon>Bacteria</taxon>
        <taxon>Pseudomonadati</taxon>
        <taxon>Bacteroidota</taxon>
        <taxon>Chitinophagia</taxon>
        <taxon>Chitinophagales</taxon>
        <taxon>Chitinophagaceae</taxon>
        <taxon>Panacibacter</taxon>
    </lineage>
</organism>
<sequence>MKKAIYSCRYMPVLLCFAMLSAQVFAQDSLHISINASDHLFLEKNLLAVAGQLNVDAQKALEIQASLYPNPTVSFGVNAYDADNRKLLYAGANGEKTAEIEQLILLGGKRKNEIALAKQNSKQAALEFSDLLRNLKYTLHTNMYSLYFDLKTLQKFNTQLQQLDTIIDAYETQAKKGNLPLKEVVRLKSTFIQLNNNKTTLLQSIQDEQKTLQVLLNVNEFIVPDVDEQVWQQFDRLPVVDSLLQLALANRADIQLAAVNKDIAALNVKYQKSLAVPDLTLNTSYDQRGAAFNNQFLFTVGIPLPLWNRNQGNIRYAETQTKLASVNEQLQQNSLTAEVNAAWYNMQRSIQEFQKTQAVYNKDFTDVYEGMRENFLKQNISIVEFVDFFESYSESLAEVNRIRKQLALSAENINYTTAYTLY</sequence>
<reference evidence="3" key="1">
    <citation type="submission" date="2020-11" db="EMBL/GenBank/DDBJ databases">
        <title>Bacterial whole genome sequence for Panacibacter sp. DH6.</title>
        <authorList>
            <person name="Le V."/>
            <person name="Ko S."/>
            <person name="Ahn C.-Y."/>
            <person name="Oh H.-M."/>
        </authorList>
    </citation>
    <scope>NUCLEOTIDE SEQUENCE</scope>
    <source>
        <strain evidence="3">DH6</strain>
    </source>
</reference>
<dbReference type="EMBL" id="JADWYR010000003">
    <property type="protein sequence ID" value="MBG9378621.1"/>
    <property type="molecule type" value="Genomic_DNA"/>
</dbReference>
<feature type="signal peptide" evidence="2">
    <location>
        <begin position="1"/>
        <end position="26"/>
    </location>
</feature>
<dbReference type="SUPFAM" id="SSF56954">
    <property type="entry name" value="Outer membrane efflux proteins (OEP)"/>
    <property type="match status" value="1"/>
</dbReference>
<protein>
    <submittedName>
        <fullName evidence="3">TolC family protein</fullName>
    </submittedName>
</protein>
<evidence type="ECO:0000256" key="1">
    <source>
        <dbReference type="ARBA" id="ARBA00007613"/>
    </source>
</evidence>
<evidence type="ECO:0000313" key="4">
    <source>
        <dbReference type="Proteomes" id="UP000628448"/>
    </source>
</evidence>